<dbReference type="Proteomes" id="UP000549394">
    <property type="component" value="Unassembled WGS sequence"/>
</dbReference>
<dbReference type="PANTHER" id="PTHR12958:SF3">
    <property type="entry name" value="ZINC FINGER PROTEIN USH"/>
    <property type="match status" value="1"/>
</dbReference>
<keyword evidence="3" id="KW-0479">Metal-binding</keyword>
<feature type="domain" description="C2H2-type" evidence="14">
    <location>
        <begin position="57"/>
        <end position="87"/>
    </location>
</feature>
<dbReference type="GO" id="GO:0008270">
    <property type="term" value="F:zinc ion binding"/>
    <property type="evidence" value="ECO:0007669"/>
    <property type="project" value="UniProtKB-KW"/>
</dbReference>
<comment type="caution">
    <text evidence="16">The sequence shown here is derived from an EMBL/GenBank/DDBJ whole genome shotgun (WGS) entry which is preliminary data.</text>
</comment>
<evidence type="ECO:0000256" key="4">
    <source>
        <dbReference type="ARBA" id="ARBA00022737"/>
    </source>
</evidence>
<evidence type="ECO:0000256" key="2">
    <source>
        <dbReference type="ARBA" id="ARBA00022491"/>
    </source>
</evidence>
<feature type="region of interest" description="Disordered" evidence="13">
    <location>
        <begin position="234"/>
        <end position="261"/>
    </location>
</feature>
<keyword evidence="17" id="KW-1185">Reference proteome</keyword>
<gene>
    <name evidence="16" type="ORF">DGYR_LOCUS13375</name>
</gene>
<dbReference type="AlphaFoldDB" id="A0A7I8WD46"/>
<dbReference type="Pfam" id="PF12874">
    <property type="entry name" value="zf-met"/>
    <property type="match status" value="2"/>
</dbReference>
<keyword evidence="10" id="KW-0804">Transcription</keyword>
<evidence type="ECO:0000256" key="7">
    <source>
        <dbReference type="ARBA" id="ARBA00023015"/>
    </source>
</evidence>
<evidence type="ECO:0000313" key="16">
    <source>
        <dbReference type="EMBL" id="CAD5126095.1"/>
    </source>
</evidence>
<proteinExistence type="predicted"/>
<dbReference type="OrthoDB" id="6288772at2759"/>
<dbReference type="InterPro" id="IPR034731">
    <property type="entry name" value="Znf_CCHC_FOG"/>
</dbReference>
<dbReference type="GO" id="GO:0005634">
    <property type="term" value="C:nucleus"/>
    <property type="evidence" value="ECO:0007669"/>
    <property type="project" value="UniProtKB-SubCell"/>
</dbReference>
<feature type="compositionally biased region" description="Basic and acidic residues" evidence="13">
    <location>
        <begin position="237"/>
        <end position="249"/>
    </location>
</feature>
<dbReference type="InterPro" id="IPR013087">
    <property type="entry name" value="Znf_C2H2_type"/>
</dbReference>
<dbReference type="InterPro" id="IPR036236">
    <property type="entry name" value="Znf_C2H2_sf"/>
</dbReference>
<evidence type="ECO:0000259" key="14">
    <source>
        <dbReference type="PROSITE" id="PS50157"/>
    </source>
</evidence>
<keyword evidence="11" id="KW-0539">Nucleus</keyword>
<dbReference type="EMBL" id="CAJFCJ010000032">
    <property type="protein sequence ID" value="CAD5126095.1"/>
    <property type="molecule type" value="Genomic_DNA"/>
</dbReference>
<dbReference type="SMART" id="SM00355">
    <property type="entry name" value="ZnF_C2H2"/>
    <property type="match status" value="5"/>
</dbReference>
<dbReference type="GO" id="GO:0045944">
    <property type="term" value="P:positive regulation of transcription by RNA polymerase II"/>
    <property type="evidence" value="ECO:0007669"/>
    <property type="project" value="TreeGrafter"/>
</dbReference>
<name>A0A7I8WD46_9ANNE</name>
<keyword evidence="6" id="KW-0862">Zinc</keyword>
<dbReference type="InterPro" id="IPR059121">
    <property type="entry name" value="CCHC_ZFPM2-like"/>
</dbReference>
<evidence type="ECO:0000256" key="10">
    <source>
        <dbReference type="ARBA" id="ARBA00023163"/>
    </source>
</evidence>
<evidence type="ECO:0000256" key="9">
    <source>
        <dbReference type="ARBA" id="ARBA00023159"/>
    </source>
</evidence>
<evidence type="ECO:0000256" key="3">
    <source>
        <dbReference type="ARBA" id="ARBA00022723"/>
    </source>
</evidence>
<accession>A0A7I8WD46</accession>
<keyword evidence="2" id="KW-0678">Repressor</keyword>
<dbReference type="SUPFAM" id="SSF57667">
    <property type="entry name" value="beta-beta-alpha zinc fingers"/>
    <property type="match status" value="3"/>
</dbReference>
<dbReference type="GO" id="GO:0009653">
    <property type="term" value="P:anatomical structure morphogenesis"/>
    <property type="evidence" value="ECO:0007669"/>
    <property type="project" value="UniProtKB-ARBA"/>
</dbReference>
<keyword evidence="5 12" id="KW-0863">Zinc-finger</keyword>
<reference evidence="16 17" key="1">
    <citation type="submission" date="2020-08" db="EMBL/GenBank/DDBJ databases">
        <authorList>
            <person name="Hejnol A."/>
        </authorList>
    </citation>
    <scope>NUCLEOTIDE SEQUENCE [LARGE SCALE GENOMIC DNA]</scope>
</reference>
<keyword evidence="4" id="KW-0677">Repeat</keyword>
<evidence type="ECO:0000256" key="12">
    <source>
        <dbReference type="PROSITE-ProRule" id="PRU00042"/>
    </source>
</evidence>
<dbReference type="Pfam" id="PF25445">
    <property type="entry name" value="CCHC_ZFPM2"/>
    <property type="match status" value="1"/>
</dbReference>
<evidence type="ECO:0000256" key="5">
    <source>
        <dbReference type="ARBA" id="ARBA00022771"/>
    </source>
</evidence>
<dbReference type="GO" id="GO:0007507">
    <property type="term" value="P:heart development"/>
    <property type="evidence" value="ECO:0007669"/>
    <property type="project" value="TreeGrafter"/>
</dbReference>
<feature type="domain" description="C2H2-type" evidence="14">
    <location>
        <begin position="216"/>
        <end position="243"/>
    </location>
</feature>
<comment type="subcellular location">
    <subcellularLocation>
        <location evidence="1">Nucleus</location>
    </subcellularLocation>
</comment>
<organism evidence="16 17">
    <name type="scientific">Dimorphilus gyrociliatus</name>
    <dbReference type="NCBI Taxonomy" id="2664684"/>
    <lineage>
        <taxon>Eukaryota</taxon>
        <taxon>Metazoa</taxon>
        <taxon>Spiralia</taxon>
        <taxon>Lophotrochozoa</taxon>
        <taxon>Annelida</taxon>
        <taxon>Polychaeta</taxon>
        <taxon>Polychaeta incertae sedis</taxon>
        <taxon>Dinophilidae</taxon>
        <taxon>Dimorphilus</taxon>
    </lineage>
</organism>
<dbReference type="GO" id="GO:0030154">
    <property type="term" value="P:cell differentiation"/>
    <property type="evidence" value="ECO:0007669"/>
    <property type="project" value="UniProtKB-ARBA"/>
</dbReference>
<dbReference type="InterPro" id="IPR039746">
    <property type="entry name" value="FOG"/>
</dbReference>
<evidence type="ECO:0000256" key="13">
    <source>
        <dbReference type="SAM" id="MobiDB-lite"/>
    </source>
</evidence>
<dbReference type="GO" id="GO:0003677">
    <property type="term" value="F:DNA binding"/>
    <property type="evidence" value="ECO:0007669"/>
    <property type="project" value="UniProtKB-KW"/>
</dbReference>
<sequence>MKKVTLKRFKDSSPPIQVTGKKREKGEEENEKEELVVKRQSSPPVKKRLKASFPLIYACARCGVKFSSPKTLEAHATFYCAHRGEDFSCPDCKASFSTEEGLRGHQLNFCRPLPPPPSLIFHPLPVVLPPPLIIRSKTPQIDDQPLDLSMRKDDIEEEVIEKKEIIIEKKEENDVKKESPKMTFTCASCCISFSSETTLNAHKTYYCPQASPEVNYRCAICGYKGNTLRGMRLHSKTHSEREKDPRDTSPEVVSAKASPGDKYCSKCDISFTYQATFDAHKKFYCSSHHTQQAVTA</sequence>
<feature type="region of interest" description="Disordered" evidence="13">
    <location>
        <begin position="1"/>
        <end position="41"/>
    </location>
</feature>
<evidence type="ECO:0000256" key="11">
    <source>
        <dbReference type="ARBA" id="ARBA00023242"/>
    </source>
</evidence>
<dbReference type="Pfam" id="PF00096">
    <property type="entry name" value="zf-C2H2"/>
    <property type="match status" value="1"/>
</dbReference>
<protein>
    <submittedName>
        <fullName evidence="16">DgyrCDS14266</fullName>
    </submittedName>
</protein>
<evidence type="ECO:0000313" key="17">
    <source>
        <dbReference type="Proteomes" id="UP000549394"/>
    </source>
</evidence>
<keyword evidence="8" id="KW-0238">DNA-binding</keyword>
<dbReference type="PANTHER" id="PTHR12958">
    <property type="entry name" value="FRIEND OF GATA2-RELATED"/>
    <property type="match status" value="1"/>
</dbReference>
<evidence type="ECO:0000256" key="1">
    <source>
        <dbReference type="ARBA" id="ARBA00004123"/>
    </source>
</evidence>
<dbReference type="PROSITE" id="PS51810">
    <property type="entry name" value="ZF_CCHC_FOG"/>
    <property type="match status" value="1"/>
</dbReference>
<dbReference type="Gene3D" id="3.30.160.60">
    <property type="entry name" value="Classic Zinc Finger"/>
    <property type="match status" value="2"/>
</dbReference>
<evidence type="ECO:0000259" key="15">
    <source>
        <dbReference type="PROSITE" id="PS51810"/>
    </source>
</evidence>
<keyword evidence="9" id="KW-0010">Activator</keyword>
<dbReference type="PROSITE" id="PS50157">
    <property type="entry name" value="ZINC_FINGER_C2H2_2"/>
    <property type="match status" value="2"/>
</dbReference>
<feature type="domain" description="CCHC FOG-type" evidence="15">
    <location>
        <begin position="256"/>
        <end position="289"/>
    </location>
</feature>
<evidence type="ECO:0000256" key="8">
    <source>
        <dbReference type="ARBA" id="ARBA00023125"/>
    </source>
</evidence>
<dbReference type="GO" id="GO:0061629">
    <property type="term" value="F:RNA polymerase II-specific DNA-binding transcription factor binding"/>
    <property type="evidence" value="ECO:0007669"/>
    <property type="project" value="InterPro"/>
</dbReference>
<evidence type="ECO:0000256" key="6">
    <source>
        <dbReference type="ARBA" id="ARBA00022833"/>
    </source>
</evidence>
<dbReference type="GO" id="GO:0000122">
    <property type="term" value="P:negative regulation of transcription by RNA polymerase II"/>
    <property type="evidence" value="ECO:0007669"/>
    <property type="project" value="TreeGrafter"/>
</dbReference>
<keyword evidence="7" id="KW-0805">Transcription regulation</keyword>